<reference evidence="1" key="2">
    <citation type="journal article" date="2015" name="Fish Shellfish Immunol.">
        <title>Early steps in the European eel (Anguilla anguilla)-Vibrio vulnificus interaction in the gills: Role of the RtxA13 toxin.</title>
        <authorList>
            <person name="Callol A."/>
            <person name="Pajuelo D."/>
            <person name="Ebbesson L."/>
            <person name="Teles M."/>
            <person name="MacKenzie S."/>
            <person name="Amaro C."/>
        </authorList>
    </citation>
    <scope>NUCLEOTIDE SEQUENCE</scope>
</reference>
<name>A0A0E9UNB8_ANGAN</name>
<evidence type="ECO:0000313" key="1">
    <source>
        <dbReference type="EMBL" id="JAH67241.1"/>
    </source>
</evidence>
<dbReference type="EMBL" id="GBXM01034814">
    <property type="protein sequence ID" value="JAH73763.1"/>
    <property type="molecule type" value="Transcribed_RNA"/>
</dbReference>
<accession>A0A0E9UNB8</accession>
<dbReference type="AlphaFoldDB" id="A0A0E9UNB8"/>
<proteinExistence type="predicted"/>
<reference evidence="1" key="1">
    <citation type="submission" date="2014-11" db="EMBL/GenBank/DDBJ databases">
        <authorList>
            <person name="Amaro Gonzalez C."/>
        </authorList>
    </citation>
    <scope>NUCLEOTIDE SEQUENCE</scope>
</reference>
<dbReference type="EMBL" id="GBXM01041336">
    <property type="protein sequence ID" value="JAH67241.1"/>
    <property type="molecule type" value="Transcribed_RNA"/>
</dbReference>
<sequence>MSELYSMWWSELTKRMFSGFRSV</sequence>
<protein>
    <submittedName>
        <fullName evidence="1">Uncharacterized protein</fullName>
    </submittedName>
</protein>
<dbReference type="EMBL" id="GBXM01053332">
    <property type="protein sequence ID" value="JAH55245.1"/>
    <property type="molecule type" value="Transcribed_RNA"/>
</dbReference>
<organism evidence="1">
    <name type="scientific">Anguilla anguilla</name>
    <name type="common">European freshwater eel</name>
    <name type="synonym">Muraena anguilla</name>
    <dbReference type="NCBI Taxonomy" id="7936"/>
    <lineage>
        <taxon>Eukaryota</taxon>
        <taxon>Metazoa</taxon>
        <taxon>Chordata</taxon>
        <taxon>Craniata</taxon>
        <taxon>Vertebrata</taxon>
        <taxon>Euteleostomi</taxon>
        <taxon>Actinopterygii</taxon>
        <taxon>Neopterygii</taxon>
        <taxon>Teleostei</taxon>
        <taxon>Anguilliformes</taxon>
        <taxon>Anguillidae</taxon>
        <taxon>Anguilla</taxon>
    </lineage>
</organism>